<accession>A0A668A5R8</accession>
<sequence>MVMPLRDLRAIYELLFRDGVMVAKKDKRPQTKHPEIPGVANLQVIRAMGSLKSRGYVKETFAWRHFYWYLTNEGIVYLRDHLHLPPEIMPASLQRVRRPAATLRQGYRHKRMDAGEETYSDTTPRFRGRPLIAEPVRPKASWELEDQHQPPLRKGRGFRSE</sequence>
<feature type="region of interest" description="Disordered" evidence="4">
    <location>
        <begin position="137"/>
        <end position="161"/>
    </location>
</feature>
<organism evidence="6 7">
    <name type="scientific">Myripristis murdjan</name>
    <name type="common">pinecone soldierfish</name>
    <dbReference type="NCBI Taxonomy" id="586833"/>
    <lineage>
        <taxon>Eukaryota</taxon>
        <taxon>Metazoa</taxon>
        <taxon>Chordata</taxon>
        <taxon>Craniata</taxon>
        <taxon>Vertebrata</taxon>
        <taxon>Euteleostomi</taxon>
        <taxon>Actinopterygii</taxon>
        <taxon>Neopterygii</taxon>
        <taxon>Teleostei</taxon>
        <taxon>Neoteleostei</taxon>
        <taxon>Acanthomorphata</taxon>
        <taxon>Holocentriformes</taxon>
        <taxon>Holocentridae</taxon>
        <taxon>Myripristis</taxon>
    </lineage>
</organism>
<proteinExistence type="inferred from homology"/>
<evidence type="ECO:0000256" key="2">
    <source>
        <dbReference type="ARBA" id="ARBA00022980"/>
    </source>
</evidence>
<dbReference type="GO" id="GO:0003723">
    <property type="term" value="F:RNA binding"/>
    <property type="evidence" value="ECO:0007669"/>
    <property type="project" value="TreeGrafter"/>
</dbReference>
<name>A0A668A5R8_9TELE</name>
<feature type="domain" description="Plectin/eS10 N-terminal" evidence="5">
    <location>
        <begin position="3"/>
        <end position="95"/>
    </location>
</feature>
<evidence type="ECO:0000256" key="4">
    <source>
        <dbReference type="SAM" id="MobiDB-lite"/>
    </source>
</evidence>
<reference evidence="6" key="1">
    <citation type="submission" date="2019-06" db="EMBL/GenBank/DDBJ databases">
        <authorList>
            <consortium name="Wellcome Sanger Institute Data Sharing"/>
        </authorList>
    </citation>
    <scope>NUCLEOTIDE SEQUENCE [LARGE SCALE GENOMIC DNA]</scope>
</reference>
<feature type="compositionally biased region" description="Basic and acidic residues" evidence="4">
    <location>
        <begin position="137"/>
        <end position="148"/>
    </location>
</feature>
<dbReference type="PANTHER" id="PTHR12146">
    <property type="entry name" value="40S RIBOSOMAL PROTEIN S10"/>
    <property type="match status" value="1"/>
</dbReference>
<dbReference type="Gene3D" id="1.10.10.10">
    <property type="entry name" value="Winged helix-like DNA-binding domain superfamily/Winged helix DNA-binding domain"/>
    <property type="match status" value="1"/>
</dbReference>
<dbReference type="InParanoid" id="A0A668A5R8"/>
<dbReference type="Pfam" id="PF03501">
    <property type="entry name" value="S10_plectin"/>
    <property type="match status" value="1"/>
</dbReference>
<dbReference type="AlphaFoldDB" id="A0A668A5R8"/>
<evidence type="ECO:0000256" key="1">
    <source>
        <dbReference type="ARBA" id="ARBA00007278"/>
    </source>
</evidence>
<dbReference type="InterPro" id="IPR005326">
    <property type="entry name" value="Plectin_eS10_N"/>
</dbReference>
<evidence type="ECO:0000313" key="7">
    <source>
        <dbReference type="Proteomes" id="UP000472263"/>
    </source>
</evidence>
<comment type="similarity">
    <text evidence="1">Belongs to the eukaryotic ribosomal protein eS10 family.</text>
</comment>
<evidence type="ECO:0000259" key="5">
    <source>
        <dbReference type="Pfam" id="PF03501"/>
    </source>
</evidence>
<dbReference type="GO" id="GO:0003735">
    <property type="term" value="F:structural constituent of ribosome"/>
    <property type="evidence" value="ECO:0007669"/>
    <property type="project" value="TreeGrafter"/>
</dbReference>
<keyword evidence="3" id="KW-0687">Ribonucleoprotein</keyword>
<reference evidence="6" key="3">
    <citation type="submission" date="2025-09" db="UniProtKB">
        <authorList>
            <consortium name="Ensembl"/>
        </authorList>
    </citation>
    <scope>IDENTIFICATION</scope>
</reference>
<dbReference type="InterPro" id="IPR036388">
    <property type="entry name" value="WH-like_DNA-bd_sf"/>
</dbReference>
<dbReference type="Proteomes" id="UP000472263">
    <property type="component" value="Chromosome 16"/>
</dbReference>
<dbReference type="InterPro" id="IPR037447">
    <property type="entry name" value="Ribosomal_eS10"/>
</dbReference>
<dbReference type="PANTHER" id="PTHR12146:SF25">
    <property type="entry name" value="PLECTIN_ES10 N-TERMINAL DOMAIN-CONTAINING PROTEIN"/>
    <property type="match status" value="1"/>
</dbReference>
<evidence type="ECO:0000256" key="3">
    <source>
        <dbReference type="ARBA" id="ARBA00023274"/>
    </source>
</evidence>
<evidence type="ECO:0000313" key="6">
    <source>
        <dbReference type="Ensembl" id="ENSMMDP00005050205.1"/>
    </source>
</evidence>
<dbReference type="FunFam" id="1.10.10.10:FF:000388">
    <property type="entry name" value="plectin isoform X1"/>
    <property type="match status" value="1"/>
</dbReference>
<dbReference type="Ensembl" id="ENSMMDT00005051197.1">
    <property type="protein sequence ID" value="ENSMMDP00005050205.1"/>
    <property type="gene ID" value="ENSMMDG00005022793.1"/>
</dbReference>
<feature type="compositionally biased region" description="Basic residues" evidence="4">
    <location>
        <begin position="151"/>
        <end position="161"/>
    </location>
</feature>
<keyword evidence="2" id="KW-0689">Ribosomal protein</keyword>
<protein>
    <recommendedName>
        <fullName evidence="5">Plectin/eS10 N-terminal domain-containing protein</fullName>
    </recommendedName>
</protein>
<dbReference type="GO" id="GO:0022627">
    <property type="term" value="C:cytosolic small ribosomal subunit"/>
    <property type="evidence" value="ECO:0007669"/>
    <property type="project" value="TreeGrafter"/>
</dbReference>
<dbReference type="GeneTree" id="ENSGT00940000166022"/>
<reference evidence="6" key="2">
    <citation type="submission" date="2025-08" db="UniProtKB">
        <authorList>
            <consortium name="Ensembl"/>
        </authorList>
    </citation>
    <scope>IDENTIFICATION</scope>
</reference>
<keyword evidence="7" id="KW-1185">Reference proteome</keyword>